<evidence type="ECO:0000256" key="1">
    <source>
        <dbReference type="ARBA" id="ARBA00022801"/>
    </source>
</evidence>
<dbReference type="KEGG" id="tim:GMBLW1_49480"/>
<dbReference type="GO" id="GO:0016787">
    <property type="term" value="F:hydrolase activity"/>
    <property type="evidence" value="ECO:0007669"/>
    <property type="project" value="UniProtKB-KW"/>
</dbReference>
<dbReference type="InterPro" id="IPR012338">
    <property type="entry name" value="Beta-lactam/transpept-like"/>
</dbReference>
<evidence type="ECO:0000313" key="4">
    <source>
        <dbReference type="Proteomes" id="UP000464378"/>
    </source>
</evidence>
<dbReference type="SUPFAM" id="SSF56601">
    <property type="entry name" value="beta-lactamase/transpeptidase-like"/>
    <property type="match status" value="1"/>
</dbReference>
<proteinExistence type="predicted"/>
<dbReference type="PANTHER" id="PTHR43283:SF11">
    <property type="entry name" value="BETA-LACTAMASE-RELATED DOMAIN-CONTAINING PROTEIN"/>
    <property type="match status" value="1"/>
</dbReference>
<sequence length="417" mass="46352">MIATPHRREWLLASTGLLAASGIREMTRMGAVGQAAEPRGAAGMLRESTPAAMRLDPLAIQRVYDRLDQWTRGPNPAVPSAAILIGRGDRFLPTRRFGRMGPEANAEPIRDDALFYLASITKPIIYTTAMQLVERGELVLSDRVTRYLPEFLGDGKSETQVLHLFTHTSGLADELPNNIELRKAHEPLSTFVREALRSKLLFPSGTDQSYSSLATILTAEMVQRLSQKTIREMVRIGVTEPLGMRNTALGSQGLDRSRIVRSVLPENQKGGDFDWNSRYWQEFGSPTGGIFSTPDDLAILCVTMLQQGQFGEQRILSPASVAMMTTNRLDDLPKLPEPIRRTQPWGLGWRLNHLGRADSWGDLLGRHVFGHTGSTGNVLWIDPKTQVYCIILSNYLRATAPWRLVQLSNQVAAAVRD</sequence>
<dbReference type="Proteomes" id="UP000464378">
    <property type="component" value="Chromosome"/>
</dbReference>
<dbReference type="InterPro" id="IPR001466">
    <property type="entry name" value="Beta-lactam-related"/>
</dbReference>
<gene>
    <name evidence="3" type="ORF">GMBLW1_49480</name>
</gene>
<dbReference type="InterPro" id="IPR050789">
    <property type="entry name" value="Diverse_Enzym_Activities"/>
</dbReference>
<feature type="domain" description="Beta-lactamase-related" evidence="2">
    <location>
        <begin position="77"/>
        <end position="397"/>
    </location>
</feature>
<dbReference type="PANTHER" id="PTHR43283">
    <property type="entry name" value="BETA-LACTAMASE-RELATED"/>
    <property type="match status" value="1"/>
</dbReference>
<dbReference type="Pfam" id="PF00144">
    <property type="entry name" value="Beta-lactamase"/>
    <property type="match status" value="1"/>
</dbReference>
<dbReference type="EMBL" id="LR586016">
    <property type="protein sequence ID" value="VIP04245.1"/>
    <property type="molecule type" value="Genomic_DNA"/>
</dbReference>
<keyword evidence="1" id="KW-0378">Hydrolase</keyword>
<keyword evidence="4" id="KW-1185">Reference proteome</keyword>
<evidence type="ECO:0000313" key="3">
    <source>
        <dbReference type="EMBL" id="VIP04245.1"/>
    </source>
</evidence>
<protein>
    <recommendedName>
        <fullName evidence="2">Beta-lactamase-related domain-containing protein</fullName>
    </recommendedName>
</protein>
<dbReference type="AlphaFoldDB" id="A0A6C2YTK5"/>
<name>A0A6C2YTK5_9BACT</name>
<dbReference type="EMBL" id="LR593887">
    <property type="protein sequence ID" value="VTS05853.1"/>
    <property type="molecule type" value="Genomic_DNA"/>
</dbReference>
<organism evidence="3">
    <name type="scientific">Tuwongella immobilis</name>
    <dbReference type="NCBI Taxonomy" id="692036"/>
    <lineage>
        <taxon>Bacteria</taxon>
        <taxon>Pseudomonadati</taxon>
        <taxon>Planctomycetota</taxon>
        <taxon>Planctomycetia</taxon>
        <taxon>Gemmatales</taxon>
        <taxon>Gemmataceae</taxon>
        <taxon>Tuwongella</taxon>
    </lineage>
</organism>
<evidence type="ECO:0000259" key="2">
    <source>
        <dbReference type="Pfam" id="PF00144"/>
    </source>
</evidence>
<dbReference type="RefSeq" id="WP_162659350.1">
    <property type="nucleotide sequence ID" value="NZ_LR593887.1"/>
</dbReference>
<dbReference type="InParanoid" id="A0A6C2YTK5"/>
<accession>A0A6C2YTK5</accession>
<reference evidence="3" key="1">
    <citation type="submission" date="2019-04" db="EMBL/GenBank/DDBJ databases">
        <authorList>
            <consortium name="Science for Life Laboratories"/>
        </authorList>
    </citation>
    <scope>NUCLEOTIDE SEQUENCE</scope>
    <source>
        <strain evidence="3">MBLW1</strain>
    </source>
</reference>
<dbReference type="Gene3D" id="3.40.710.10">
    <property type="entry name" value="DD-peptidase/beta-lactamase superfamily"/>
    <property type="match status" value="1"/>
</dbReference>